<dbReference type="Pfam" id="PF13649">
    <property type="entry name" value="Methyltransf_25"/>
    <property type="match status" value="1"/>
</dbReference>
<keyword evidence="2 5" id="KW-0808">Transferase</keyword>
<dbReference type="CDD" id="cd02440">
    <property type="entry name" value="AdoMet_MTases"/>
    <property type="match status" value="1"/>
</dbReference>
<dbReference type="AlphaFoldDB" id="A0A1H3SZY6"/>
<evidence type="ECO:0000256" key="3">
    <source>
        <dbReference type="ARBA" id="ARBA00022691"/>
    </source>
</evidence>
<dbReference type="Proteomes" id="UP000198891">
    <property type="component" value="Unassembled WGS sequence"/>
</dbReference>
<dbReference type="GO" id="GO:0008168">
    <property type="term" value="F:methyltransferase activity"/>
    <property type="evidence" value="ECO:0007669"/>
    <property type="project" value="UniProtKB-KW"/>
</dbReference>
<dbReference type="EMBL" id="FNPZ01000004">
    <property type="protein sequence ID" value="SDZ43340.1"/>
    <property type="molecule type" value="Genomic_DNA"/>
</dbReference>
<organism evidence="5 6">
    <name type="scientific">Herbiconiux ginsengi</name>
    <dbReference type="NCBI Taxonomy" id="381665"/>
    <lineage>
        <taxon>Bacteria</taxon>
        <taxon>Bacillati</taxon>
        <taxon>Actinomycetota</taxon>
        <taxon>Actinomycetes</taxon>
        <taxon>Micrococcales</taxon>
        <taxon>Microbacteriaceae</taxon>
        <taxon>Herbiconiux</taxon>
    </lineage>
</organism>
<protein>
    <submittedName>
        <fullName evidence="5">Methyltransferase domain-containing protein</fullName>
    </submittedName>
</protein>
<feature type="domain" description="Methyltransferase" evidence="4">
    <location>
        <begin position="135"/>
        <end position="232"/>
    </location>
</feature>
<evidence type="ECO:0000313" key="6">
    <source>
        <dbReference type="Proteomes" id="UP000198891"/>
    </source>
</evidence>
<dbReference type="InterPro" id="IPR041698">
    <property type="entry name" value="Methyltransf_25"/>
</dbReference>
<keyword evidence="6" id="KW-1185">Reference proteome</keyword>
<accession>A0A1H3SZY6</accession>
<evidence type="ECO:0000313" key="5">
    <source>
        <dbReference type="EMBL" id="SDZ43340.1"/>
    </source>
</evidence>
<dbReference type="RefSeq" id="WP_175494366.1">
    <property type="nucleotide sequence ID" value="NZ_FNPZ01000004.1"/>
</dbReference>
<keyword evidence="3" id="KW-0949">S-adenosyl-L-methionine</keyword>
<dbReference type="GO" id="GO:0032259">
    <property type="term" value="P:methylation"/>
    <property type="evidence" value="ECO:0007669"/>
    <property type="project" value="UniProtKB-KW"/>
</dbReference>
<dbReference type="SUPFAM" id="SSF53335">
    <property type="entry name" value="S-adenosyl-L-methionine-dependent methyltransferases"/>
    <property type="match status" value="1"/>
</dbReference>
<evidence type="ECO:0000259" key="4">
    <source>
        <dbReference type="Pfam" id="PF13649"/>
    </source>
</evidence>
<dbReference type="PANTHER" id="PTHR43464">
    <property type="entry name" value="METHYLTRANSFERASE"/>
    <property type="match status" value="1"/>
</dbReference>
<evidence type="ECO:0000256" key="2">
    <source>
        <dbReference type="ARBA" id="ARBA00022679"/>
    </source>
</evidence>
<dbReference type="PANTHER" id="PTHR43464:SF19">
    <property type="entry name" value="UBIQUINONE BIOSYNTHESIS O-METHYLTRANSFERASE, MITOCHONDRIAL"/>
    <property type="match status" value="1"/>
</dbReference>
<evidence type="ECO:0000256" key="1">
    <source>
        <dbReference type="ARBA" id="ARBA00022603"/>
    </source>
</evidence>
<dbReference type="STRING" id="381665.SAMN05216554_3849"/>
<sequence length="299" mass="31080">MTDAGTIEVTGLLSDLTTSSLVVAALASALSDERARTPAEALEIDGPRAAVLRTLPDAELALRALWEDRSSRSSNLVSSLSQAAAAAAGTTRAWSDVGDEVMIAQGRSSALMARFMLKDVAPAYGVLAADSSARILDVGTGIGAIATALAEARPGIEVTGIDIAERPLDIARTLVDELHSQVAARISFRQQDVTELGEKACYDVVWMPMPFLPDAIVDRALDRATEALTSGGLLVLGTRPDVAGGGLRAADAWIASLTGGGTLTTSAVADRLSRRGFRRILRFDTVPGAPVLLAAVAPH</sequence>
<reference evidence="5 6" key="1">
    <citation type="submission" date="2016-10" db="EMBL/GenBank/DDBJ databases">
        <authorList>
            <person name="de Groot N.N."/>
        </authorList>
    </citation>
    <scope>NUCLEOTIDE SEQUENCE [LARGE SCALE GENOMIC DNA]</scope>
    <source>
        <strain evidence="5 6">CGMCC 4.3491</strain>
    </source>
</reference>
<dbReference type="InterPro" id="IPR029063">
    <property type="entry name" value="SAM-dependent_MTases_sf"/>
</dbReference>
<name>A0A1H3SZY6_9MICO</name>
<gene>
    <name evidence="5" type="ORF">SAMN05216554_3849</name>
</gene>
<keyword evidence="1 5" id="KW-0489">Methyltransferase</keyword>
<proteinExistence type="predicted"/>
<dbReference type="Gene3D" id="3.40.50.150">
    <property type="entry name" value="Vaccinia Virus protein VP39"/>
    <property type="match status" value="1"/>
</dbReference>